<evidence type="ECO:0000256" key="3">
    <source>
        <dbReference type="ARBA" id="ARBA00022490"/>
    </source>
</evidence>
<evidence type="ECO:0000256" key="2">
    <source>
        <dbReference type="ARBA" id="ARBA00004496"/>
    </source>
</evidence>
<evidence type="ECO:0000259" key="6">
    <source>
        <dbReference type="Pfam" id="PF10075"/>
    </source>
</evidence>
<evidence type="ECO:0000313" key="7">
    <source>
        <dbReference type="EMBL" id="CAD8803186.1"/>
    </source>
</evidence>
<dbReference type="PANTHER" id="PTHR13339">
    <property type="entry name" value="COP9 SIGNALOSOME COMPLEX SUBUNIT 8"/>
    <property type="match status" value="1"/>
</dbReference>
<dbReference type="GO" id="GO:0000338">
    <property type="term" value="P:protein deneddylation"/>
    <property type="evidence" value="ECO:0007669"/>
    <property type="project" value="InterPro"/>
</dbReference>
<keyword evidence="4" id="KW-0736">Signalosome</keyword>
<name>A0A7S0W4K1_9CRYP</name>
<dbReference type="GO" id="GO:0005737">
    <property type="term" value="C:cytoplasm"/>
    <property type="evidence" value="ECO:0007669"/>
    <property type="project" value="UniProtKB-SubCell"/>
</dbReference>
<proteinExistence type="predicted"/>
<dbReference type="EMBL" id="HBFN01029240">
    <property type="protein sequence ID" value="CAD8803186.1"/>
    <property type="molecule type" value="Transcribed_RNA"/>
</dbReference>
<organism evidence="7">
    <name type="scientific">Hemiselmis tepida</name>
    <dbReference type="NCBI Taxonomy" id="464990"/>
    <lineage>
        <taxon>Eukaryota</taxon>
        <taxon>Cryptophyceae</taxon>
        <taxon>Cryptomonadales</taxon>
        <taxon>Hemiselmidaceae</taxon>
        <taxon>Hemiselmis</taxon>
    </lineage>
</organism>
<accession>A0A7S0W4K1</accession>
<gene>
    <name evidence="7" type="ORF">HTEP1355_LOCUS16864</name>
</gene>
<dbReference type="AlphaFoldDB" id="A0A7S0W4K1"/>
<dbReference type="PANTHER" id="PTHR13339:SF0">
    <property type="entry name" value="COP9 SIGNALOSOME COMPLEX SUBUNIT 8"/>
    <property type="match status" value="1"/>
</dbReference>
<protein>
    <recommendedName>
        <fullName evidence="6">CSN8/PSMD8/EIF3K domain-containing protein</fullName>
    </recommendedName>
</protein>
<dbReference type="InterPro" id="IPR033464">
    <property type="entry name" value="CSN8_PSD8_EIF3K"/>
</dbReference>
<keyword evidence="5" id="KW-0539">Nucleus</keyword>
<evidence type="ECO:0000256" key="4">
    <source>
        <dbReference type="ARBA" id="ARBA00022790"/>
    </source>
</evidence>
<dbReference type="Pfam" id="PF10075">
    <property type="entry name" value="CSN8_PSD8_EIF3K"/>
    <property type="match status" value="1"/>
</dbReference>
<dbReference type="GO" id="GO:0008180">
    <property type="term" value="C:COP9 signalosome"/>
    <property type="evidence" value="ECO:0007669"/>
    <property type="project" value="UniProtKB-KW"/>
</dbReference>
<keyword evidence="3" id="KW-0963">Cytoplasm</keyword>
<feature type="non-terminal residue" evidence="7">
    <location>
        <position position="160"/>
    </location>
</feature>
<reference evidence="7" key="1">
    <citation type="submission" date="2021-01" db="EMBL/GenBank/DDBJ databases">
        <authorList>
            <person name="Corre E."/>
            <person name="Pelletier E."/>
            <person name="Niang G."/>
            <person name="Scheremetjew M."/>
            <person name="Finn R."/>
            <person name="Kale V."/>
            <person name="Holt S."/>
            <person name="Cochrane G."/>
            <person name="Meng A."/>
            <person name="Brown T."/>
            <person name="Cohen L."/>
        </authorList>
    </citation>
    <scope>NUCLEOTIDE SEQUENCE</scope>
    <source>
        <strain evidence="7">CCMP443</strain>
    </source>
</reference>
<dbReference type="InterPro" id="IPR033205">
    <property type="entry name" value="COP9_CSN8"/>
</dbReference>
<evidence type="ECO:0000256" key="1">
    <source>
        <dbReference type="ARBA" id="ARBA00004123"/>
    </source>
</evidence>
<evidence type="ECO:0000256" key="5">
    <source>
        <dbReference type="ARBA" id="ARBA00023242"/>
    </source>
</evidence>
<sequence>MDAAQVQAHTKKLEQALNRDAESALKACEDFELEHCGAADPAVTLPFYRVHLISYLHLDDLVNARWLWDRMPEALKGDPELQAVWKVAQHLWKRELRDAYAILSGTPWTPPLTTLSASVLEGLRARQLKLIAASHSAIAVADCAEILGMSPQEAVARCAA</sequence>
<feature type="domain" description="CSN8/PSMD8/EIF3K" evidence="6">
    <location>
        <begin position="47"/>
        <end position="156"/>
    </location>
</feature>
<dbReference type="GO" id="GO:0010387">
    <property type="term" value="P:COP9 signalosome assembly"/>
    <property type="evidence" value="ECO:0007669"/>
    <property type="project" value="InterPro"/>
</dbReference>
<comment type="subcellular location">
    <subcellularLocation>
        <location evidence="2">Cytoplasm</location>
    </subcellularLocation>
    <subcellularLocation>
        <location evidence="1">Nucleus</location>
    </subcellularLocation>
</comment>